<dbReference type="Proteomes" id="UP000231263">
    <property type="component" value="Unassembled WGS sequence"/>
</dbReference>
<evidence type="ECO:0000313" key="2">
    <source>
        <dbReference type="Proteomes" id="UP000231263"/>
    </source>
</evidence>
<sequence>MVFSVLQPRQAWGYIDCPTSAPAELRPNIYLLGCRPLKVKGDALFIKKRSGFGQGAFFMN</sequence>
<dbReference type="AlphaFoldDB" id="A0A2M7XGU3"/>
<accession>A0A2M7XGU3</accession>
<comment type="caution">
    <text evidence="1">The sequence shown here is derived from an EMBL/GenBank/DDBJ whole genome shotgun (WGS) entry which is preliminary data.</text>
</comment>
<protein>
    <submittedName>
        <fullName evidence="1">Uncharacterized protein</fullName>
    </submittedName>
</protein>
<gene>
    <name evidence="1" type="ORF">CO173_00265</name>
</gene>
<organism evidence="1 2">
    <name type="scientific">Candidatus Uhrbacteria bacterium CG_4_9_14_3_um_filter_41_35</name>
    <dbReference type="NCBI Taxonomy" id="1975034"/>
    <lineage>
        <taxon>Bacteria</taxon>
        <taxon>Candidatus Uhriibacteriota</taxon>
    </lineage>
</organism>
<name>A0A2M7XGU3_9BACT</name>
<proteinExistence type="predicted"/>
<dbReference type="EMBL" id="PFWT01000002">
    <property type="protein sequence ID" value="PJA47083.1"/>
    <property type="molecule type" value="Genomic_DNA"/>
</dbReference>
<evidence type="ECO:0000313" key="1">
    <source>
        <dbReference type="EMBL" id="PJA47083.1"/>
    </source>
</evidence>
<reference evidence="2" key="1">
    <citation type="submission" date="2017-09" db="EMBL/GenBank/DDBJ databases">
        <title>Depth-based differentiation of microbial function through sediment-hosted aquifers and enrichment of novel symbionts in the deep terrestrial subsurface.</title>
        <authorList>
            <person name="Probst A.J."/>
            <person name="Ladd B."/>
            <person name="Jarett J.K."/>
            <person name="Geller-Mcgrath D.E."/>
            <person name="Sieber C.M.K."/>
            <person name="Emerson J.B."/>
            <person name="Anantharaman K."/>
            <person name="Thomas B.C."/>
            <person name="Malmstrom R."/>
            <person name="Stieglmeier M."/>
            <person name="Klingl A."/>
            <person name="Woyke T."/>
            <person name="Ryan C.M."/>
            <person name="Banfield J.F."/>
        </authorList>
    </citation>
    <scope>NUCLEOTIDE SEQUENCE [LARGE SCALE GENOMIC DNA]</scope>
</reference>